<dbReference type="Proteomes" id="UP000005950">
    <property type="component" value="Unassembled WGS sequence"/>
</dbReference>
<sequence>MIFQDHREVNDFIVFSNFLPAAIAAGAFDSQLFTQPGFRGQAVDTVPIASLTSGQRVFLADCFMRDIDFIINCQLAAA</sequence>
<reference evidence="1 2" key="1">
    <citation type="submission" date="2008-12" db="EMBL/GenBank/DDBJ databases">
        <authorList>
            <person name="Fulton L."/>
            <person name="Clifton S."/>
            <person name="Fulton B."/>
            <person name="Xu J."/>
            <person name="Minx P."/>
            <person name="Pepin K.H."/>
            <person name="Johnson M."/>
            <person name="Bhonagiri V."/>
            <person name="Nash W.E."/>
            <person name="Mardis E.R."/>
            <person name="Wilson R.K."/>
        </authorList>
    </citation>
    <scope>NUCLEOTIDE SEQUENCE [LARGE SCALE GENOMIC DNA]</scope>
    <source>
        <strain evidence="1 2">DSM 12042</strain>
    </source>
</reference>
<gene>
    <name evidence="1" type="ORF">HOLDEFILI_02249</name>
</gene>
<name>B9Y8U8_9FIRM</name>
<dbReference type="AlphaFoldDB" id="B9Y8U8"/>
<reference evidence="1 2" key="2">
    <citation type="submission" date="2009-02" db="EMBL/GenBank/DDBJ databases">
        <title>Draft genome sequence of Holdemania filiformis DSM 12042.</title>
        <authorList>
            <person name="Sudarsanam P."/>
            <person name="Ley R."/>
            <person name="Guruge J."/>
            <person name="Turnbaugh P.J."/>
            <person name="Mahowald M."/>
            <person name="Liep D."/>
            <person name="Gordon J."/>
        </authorList>
    </citation>
    <scope>NUCLEOTIDE SEQUENCE [LARGE SCALE GENOMIC DNA]</scope>
    <source>
        <strain evidence="1 2">DSM 12042</strain>
    </source>
</reference>
<comment type="caution">
    <text evidence="1">The sequence shown here is derived from an EMBL/GenBank/DDBJ whole genome shotgun (WGS) entry which is preliminary data.</text>
</comment>
<proteinExistence type="predicted"/>
<organism evidence="1 2">
    <name type="scientific">Holdemania filiformis DSM 12042</name>
    <dbReference type="NCBI Taxonomy" id="545696"/>
    <lineage>
        <taxon>Bacteria</taxon>
        <taxon>Bacillati</taxon>
        <taxon>Bacillota</taxon>
        <taxon>Erysipelotrichia</taxon>
        <taxon>Erysipelotrichales</taxon>
        <taxon>Erysipelotrichaceae</taxon>
        <taxon>Holdemania</taxon>
    </lineage>
</organism>
<accession>B9Y8U8</accession>
<protein>
    <submittedName>
        <fullName evidence="1">Uncharacterized protein</fullName>
    </submittedName>
</protein>
<dbReference type="STRING" id="545696.HOLDEFILI_02249"/>
<evidence type="ECO:0000313" key="1">
    <source>
        <dbReference type="EMBL" id="EEF67585.1"/>
    </source>
</evidence>
<dbReference type="HOGENOM" id="CLU_2617185_0_0_9"/>
<evidence type="ECO:0000313" key="2">
    <source>
        <dbReference type="Proteomes" id="UP000005950"/>
    </source>
</evidence>
<dbReference type="EMBL" id="ACCF01000132">
    <property type="protein sequence ID" value="EEF67585.1"/>
    <property type="molecule type" value="Genomic_DNA"/>
</dbReference>